<dbReference type="EMBL" id="FMWB01000003">
    <property type="protein sequence ID" value="SCZ28684.1"/>
    <property type="molecule type" value="Genomic_DNA"/>
</dbReference>
<protein>
    <recommendedName>
        <fullName evidence="3">Prophage PssSM-02</fullName>
    </recommendedName>
</protein>
<gene>
    <name evidence="1" type="ORF">SAMN05216279_10398</name>
</gene>
<evidence type="ECO:0000313" key="2">
    <source>
        <dbReference type="Proteomes" id="UP000183046"/>
    </source>
</evidence>
<dbReference type="RefSeq" id="WP_074583562.1">
    <property type="nucleotide sequence ID" value="NZ_FMWB01000003.1"/>
</dbReference>
<organism evidence="1 2">
    <name type="scientific">Pseudomonas oryzihabitans</name>
    <dbReference type="NCBI Taxonomy" id="47885"/>
    <lineage>
        <taxon>Bacteria</taxon>
        <taxon>Pseudomonadati</taxon>
        <taxon>Pseudomonadota</taxon>
        <taxon>Gammaproteobacteria</taxon>
        <taxon>Pseudomonadales</taxon>
        <taxon>Pseudomonadaceae</taxon>
        <taxon>Pseudomonas</taxon>
    </lineage>
</organism>
<evidence type="ECO:0008006" key="3">
    <source>
        <dbReference type="Google" id="ProtNLM"/>
    </source>
</evidence>
<name>A0A1G5MV14_9PSED</name>
<accession>A0A1G5MV14</accession>
<reference evidence="2" key="1">
    <citation type="submission" date="2016-10" db="EMBL/GenBank/DDBJ databases">
        <authorList>
            <person name="de Groot N.N."/>
        </authorList>
    </citation>
    <scope>NUCLEOTIDE SEQUENCE [LARGE SCALE GENOMIC DNA]</scope>
    <source>
        <strain evidence="2">DSM 15758</strain>
    </source>
</reference>
<dbReference type="AlphaFoldDB" id="A0A1G5MV14"/>
<dbReference type="Proteomes" id="UP000183046">
    <property type="component" value="Unassembled WGS sequence"/>
</dbReference>
<comment type="caution">
    <text evidence="1">The sequence shown here is derived from an EMBL/GenBank/DDBJ whole genome shotgun (WGS) entry which is preliminary data.</text>
</comment>
<sequence length="264" mass="28223">MNSCDRLSADQVARLALAIVATAEVLGQTLTADAAELMADDLADYPAEAVSAALKACRRQLAGKLTLAAILERVQSADGRPGKDEAWSIGLSSSDEFETVVMTEEIRQAMAAAAPILKVGDKVGARMAFLSTYERLVQQARAAAVPVSWSISVGFDAQRRIAAVEQAERLGRVSPAIAAEQRLLLGHEAPTKNGQAIAGLITGNAVPATADVQARLAVIRDDLAKSRREKEERRQQAVVQATQDLDDRRAQALAAIEQMRRVKS</sequence>
<proteinExistence type="predicted"/>
<evidence type="ECO:0000313" key="1">
    <source>
        <dbReference type="EMBL" id="SCZ28684.1"/>
    </source>
</evidence>